<dbReference type="InterPro" id="IPR050336">
    <property type="entry name" value="Chromosome_partition/occlusion"/>
</dbReference>
<reference evidence="2 3" key="1">
    <citation type="submission" date="2016-11" db="EMBL/GenBank/DDBJ databases">
        <authorList>
            <person name="Jaros S."/>
            <person name="Januszkiewicz K."/>
            <person name="Wedrychowicz H."/>
        </authorList>
    </citation>
    <scope>NUCLEOTIDE SEQUENCE [LARGE SCALE GENOMIC DNA]</scope>
    <source>
        <strain evidence="2 3">Y1</strain>
    </source>
</reference>
<proteinExistence type="predicted"/>
<dbReference type="PANTHER" id="PTHR33375">
    <property type="entry name" value="CHROMOSOME-PARTITIONING PROTEIN PARB-RELATED"/>
    <property type="match status" value="1"/>
</dbReference>
<dbReference type="Gene3D" id="3.90.1530.30">
    <property type="match status" value="1"/>
</dbReference>
<dbReference type="SMART" id="SM00470">
    <property type="entry name" value="ParB"/>
    <property type="match status" value="1"/>
</dbReference>
<evidence type="ECO:0000313" key="3">
    <source>
        <dbReference type="Proteomes" id="UP000184394"/>
    </source>
</evidence>
<dbReference type="PANTHER" id="PTHR33375:SF1">
    <property type="entry name" value="CHROMOSOME-PARTITIONING PROTEIN PARB-RELATED"/>
    <property type="match status" value="1"/>
</dbReference>
<dbReference type="SUPFAM" id="SSF109709">
    <property type="entry name" value="KorB DNA-binding domain-like"/>
    <property type="match status" value="1"/>
</dbReference>
<dbReference type="RefSeq" id="WP_072949050.1">
    <property type="nucleotide sequence ID" value="NZ_FRCT01000003.1"/>
</dbReference>
<sequence length="320" mass="35122">MNKPAFDLGAMLSAPAIQTAVQQLPCEKLHPYHNHKFELYTGERLDDMVASIKENGVLSPVIVQPDGDGYEILIGHNRWNASKIAGLPTVPAIVKTGLTEEEAFLYTVESNVIQRGFDNLLISEQAAVVASRHSEMFSPGKRSDIQRELVLLENPEAETDDTATLNPMGSRLDTNDQVGKEYGLSKGSVVRLIRINKLTDALKALVDSGDIAIRAGVELSFLSEKAQAVVAEQAEDFKVDMKKSKALHDAADKEGNIDTAAIVRIITGTADVKPKPKSVKISEETFYKYFEPGTKKAQVTETIEKALAFYFANVSEEDRE</sequence>
<dbReference type="CDD" id="cd16408">
    <property type="entry name" value="ParB_N_like"/>
    <property type="match status" value="1"/>
</dbReference>
<dbReference type="Proteomes" id="UP000184394">
    <property type="component" value="Unassembled WGS sequence"/>
</dbReference>
<dbReference type="GO" id="GO:0007059">
    <property type="term" value="P:chromosome segregation"/>
    <property type="evidence" value="ECO:0007669"/>
    <property type="project" value="TreeGrafter"/>
</dbReference>
<dbReference type="EMBL" id="FRCT01000003">
    <property type="protein sequence ID" value="SHM30919.1"/>
    <property type="molecule type" value="Genomic_DNA"/>
</dbReference>
<dbReference type="OrthoDB" id="9771505at2"/>
<evidence type="ECO:0000313" key="2">
    <source>
        <dbReference type="EMBL" id="SHM30919.1"/>
    </source>
</evidence>
<name>A0A1M7HR85_RUMFL</name>
<accession>A0A1M7HR85</accession>
<dbReference type="Gene3D" id="1.10.10.2830">
    <property type="match status" value="1"/>
</dbReference>
<dbReference type="Pfam" id="PF02195">
    <property type="entry name" value="ParB_N"/>
    <property type="match status" value="1"/>
</dbReference>
<dbReference type="InterPro" id="IPR036086">
    <property type="entry name" value="ParB/Sulfiredoxin_sf"/>
</dbReference>
<evidence type="ECO:0000259" key="1">
    <source>
        <dbReference type="SMART" id="SM00470"/>
    </source>
</evidence>
<protein>
    <submittedName>
        <fullName evidence="2">Chromosome partitioning protein, ParB family</fullName>
    </submittedName>
</protein>
<dbReference type="InterPro" id="IPR003115">
    <property type="entry name" value="ParB_N"/>
</dbReference>
<dbReference type="AlphaFoldDB" id="A0A1M7HR85"/>
<dbReference type="SUPFAM" id="SSF110849">
    <property type="entry name" value="ParB/Sulfiredoxin"/>
    <property type="match status" value="1"/>
</dbReference>
<gene>
    <name evidence="2" type="ORF">SAMN04487860_10345</name>
</gene>
<organism evidence="2 3">
    <name type="scientific">Ruminococcus flavefaciens</name>
    <dbReference type="NCBI Taxonomy" id="1265"/>
    <lineage>
        <taxon>Bacteria</taxon>
        <taxon>Bacillati</taxon>
        <taxon>Bacillota</taxon>
        <taxon>Clostridia</taxon>
        <taxon>Eubacteriales</taxon>
        <taxon>Oscillospiraceae</taxon>
        <taxon>Ruminococcus</taxon>
    </lineage>
</organism>
<feature type="domain" description="ParB-like N-terminal" evidence="1">
    <location>
        <begin position="22"/>
        <end position="112"/>
    </location>
</feature>
<dbReference type="GO" id="GO:0005694">
    <property type="term" value="C:chromosome"/>
    <property type="evidence" value="ECO:0007669"/>
    <property type="project" value="TreeGrafter"/>
</dbReference>